<feature type="domain" description="Heterokaryon incompatibility" evidence="2">
    <location>
        <begin position="21"/>
        <end position="110"/>
    </location>
</feature>
<organism evidence="3 4">
    <name type="scientific">Podospora pseudocomata</name>
    <dbReference type="NCBI Taxonomy" id="2093779"/>
    <lineage>
        <taxon>Eukaryota</taxon>
        <taxon>Fungi</taxon>
        <taxon>Dikarya</taxon>
        <taxon>Ascomycota</taxon>
        <taxon>Pezizomycotina</taxon>
        <taxon>Sordariomycetes</taxon>
        <taxon>Sordariomycetidae</taxon>
        <taxon>Sordariales</taxon>
        <taxon>Podosporaceae</taxon>
        <taxon>Podospora</taxon>
    </lineage>
</organism>
<evidence type="ECO:0000313" key="3">
    <source>
        <dbReference type="EMBL" id="KAK4657487.1"/>
    </source>
</evidence>
<keyword evidence="4" id="KW-1185">Reference proteome</keyword>
<dbReference type="InterPro" id="IPR010730">
    <property type="entry name" value="HET"/>
</dbReference>
<reference evidence="3 4" key="1">
    <citation type="journal article" date="2023" name="bioRxiv">
        <title>High-quality genome assemblies of four members of thePodospora anserinaspecies complex.</title>
        <authorList>
            <person name="Ament-Velasquez S.L."/>
            <person name="Vogan A.A."/>
            <person name="Wallerman O."/>
            <person name="Hartmann F."/>
            <person name="Gautier V."/>
            <person name="Silar P."/>
            <person name="Giraud T."/>
            <person name="Johannesson H."/>
        </authorList>
    </citation>
    <scope>NUCLEOTIDE SEQUENCE [LARGE SCALE GENOMIC DNA]</scope>
    <source>
        <strain evidence="3 4">CBS 415.72m</strain>
    </source>
</reference>
<dbReference type="Pfam" id="PF06985">
    <property type="entry name" value="HET"/>
    <property type="match status" value="1"/>
</dbReference>
<evidence type="ECO:0000313" key="4">
    <source>
        <dbReference type="Proteomes" id="UP001323405"/>
    </source>
</evidence>
<feature type="region of interest" description="Disordered" evidence="1">
    <location>
        <begin position="600"/>
        <end position="622"/>
    </location>
</feature>
<dbReference type="RefSeq" id="XP_062746460.1">
    <property type="nucleotide sequence ID" value="XM_062888241.1"/>
</dbReference>
<dbReference type="PANTHER" id="PTHR10622">
    <property type="entry name" value="HET DOMAIN-CONTAINING PROTEIN"/>
    <property type="match status" value="1"/>
</dbReference>
<dbReference type="EMBL" id="JAFFHA010000004">
    <property type="protein sequence ID" value="KAK4657487.1"/>
    <property type="molecule type" value="Genomic_DNA"/>
</dbReference>
<protein>
    <recommendedName>
        <fullName evidence="2">Heterokaryon incompatibility domain-containing protein</fullName>
    </recommendedName>
</protein>
<dbReference type="Proteomes" id="UP001323405">
    <property type="component" value="Unassembled WGS sequence"/>
</dbReference>
<evidence type="ECO:0000256" key="1">
    <source>
        <dbReference type="SAM" id="MobiDB-lite"/>
    </source>
</evidence>
<dbReference type="PANTHER" id="PTHR10622:SF10">
    <property type="entry name" value="HET DOMAIN-CONTAINING PROTEIN"/>
    <property type="match status" value="1"/>
</dbReference>
<accession>A0ABR0GPA3</accession>
<sequence length="685" mass="77568">MRLLNTTTLKLEQFLNNMPQYAILSHTWEEQEVTFNDISSSARTSLKGWQKVKNCCKLARSQGWQYVWIDTCCINKADNNEFGEAINSMFRWYEEAQICYAFLEDVPPHYCSDGKSRPRNSKVVQSRWFTRGWTLQELLAPSFLAFVDSDWNIVGSRETCTLAVAYATTIEQKDIQNFRSCSIATELSWASKRQTTKIEDRAYSMMGLLGVHMPLLYGEGKNAFVRLQHEMIRLFNDETVLLWTTRKGSVFSTDARSFAQRMGGRGRYPEWMVRESLFAESPEAFSESNGLAVIRFDKGPRNVGISNGGISLKVELFQRFEDEGSKYQQRLSNSRTPALYAIKLNCARTSEPDDPMILPLAATGIGHPVYEVLRTGSLYSWQEFMDTTRLLRGKWQSLGRHSITLTHPKPSALINPSTTLLTVHAKSSRLASLLLRKSSGYRPDKDGHQQWSFVAPRAISSSSDAGFLGFADMDYFGTIMLKDGGALMTNGTLYIQILGVTRTSSSPIFYLLVVYFCPPFPRFGIWLVDRKLPRPERWVDILNQSNGPKPGSSIDGDAPGPEHLLKFLNKDIRTGFDLDSEVDYPHTAPFGDNSLVQVTAKPTPFSPNSPPRLEGQPFSDDPAQDTAANCWLRQATADELTISKHVQLEISVVEKELLENDHPDEVEWKYMEEMEDDDDLCDLDD</sequence>
<gene>
    <name evidence="3" type="ORF">QC762_213460</name>
</gene>
<comment type="caution">
    <text evidence="3">The sequence shown here is derived from an EMBL/GenBank/DDBJ whole genome shotgun (WGS) entry which is preliminary data.</text>
</comment>
<dbReference type="GeneID" id="87908148"/>
<evidence type="ECO:0000259" key="2">
    <source>
        <dbReference type="Pfam" id="PF06985"/>
    </source>
</evidence>
<proteinExistence type="predicted"/>
<name>A0ABR0GPA3_9PEZI</name>